<comment type="caution">
    <text evidence="1">The sequence shown here is derived from an EMBL/GenBank/DDBJ whole genome shotgun (WGS) entry which is preliminary data.</text>
</comment>
<sequence length="490" mass="56364">VCVPIEIKSADHAKLFRFRCPLPHKLAEARYPGTVDEKMGCEVGAYVWMQERCPDIRIPYLYGFGFSDGRCFTHEEQGPFYVRIARILQRCLRRCLGYSTVLSRYVLNLPTSGYQLSTAHMLLEHIGPGIGEMLSNTWDAERNNPVKRHTLLRGLAMLFVSLARVPQPRIGSFRFNDDCTVSLSNRPLTCSVMLWEISHMPRTIERDCTYSCANPYVSDLITSQDSMFLSAPNAAFDDEDCRGHMAARSLVRLLSHRFIKREHRYGPFPLQLTDVNTSNIYVDRGWNITCLIDLEWICALPVESLLVPHWLTGCAINKLSEPEFDKMQREFIHAVQKEESKRTPVGHGFPLARTMEESWHPGVSWLWMVIHSNAMYSLVWKHIYPRFPVMADRVLAEAVLSGCWREDSAQVIRDKADQLKEHRQHVASLFTSHPAPASSPQLLLHLLDLILHFHNFGHSLSFLSRQRVLDGLLRTWGLERVPYYTIDMVL</sequence>
<organism evidence="1 2">
    <name type="scientific">Rhypophila decipiens</name>
    <dbReference type="NCBI Taxonomy" id="261697"/>
    <lineage>
        <taxon>Eukaryota</taxon>
        <taxon>Fungi</taxon>
        <taxon>Dikarya</taxon>
        <taxon>Ascomycota</taxon>
        <taxon>Pezizomycotina</taxon>
        <taxon>Sordariomycetes</taxon>
        <taxon>Sordariomycetidae</taxon>
        <taxon>Sordariales</taxon>
        <taxon>Naviculisporaceae</taxon>
        <taxon>Rhypophila</taxon>
    </lineage>
</organism>
<evidence type="ECO:0008006" key="3">
    <source>
        <dbReference type="Google" id="ProtNLM"/>
    </source>
</evidence>
<proteinExistence type="predicted"/>
<protein>
    <recommendedName>
        <fullName evidence="3">Aminoglycoside phosphotransferase domain-containing protein</fullName>
    </recommendedName>
</protein>
<accession>A0AAN6XU43</accession>
<dbReference type="PANTHER" id="PTHR21310">
    <property type="entry name" value="AMINOGLYCOSIDE PHOSPHOTRANSFERASE-RELATED-RELATED"/>
    <property type="match status" value="1"/>
</dbReference>
<evidence type="ECO:0000313" key="2">
    <source>
        <dbReference type="Proteomes" id="UP001301769"/>
    </source>
</evidence>
<name>A0AAN6XU43_9PEZI</name>
<gene>
    <name evidence="1" type="ORF">QBC37DRAFT_300418</name>
</gene>
<keyword evidence="2" id="KW-1185">Reference proteome</keyword>
<dbReference type="Proteomes" id="UP001301769">
    <property type="component" value="Unassembled WGS sequence"/>
</dbReference>
<dbReference type="PANTHER" id="PTHR21310:SF37">
    <property type="entry name" value="AMINOGLYCOSIDE PHOSPHOTRANSFERASE DOMAIN-CONTAINING PROTEIN"/>
    <property type="match status" value="1"/>
</dbReference>
<dbReference type="InterPro" id="IPR051678">
    <property type="entry name" value="AGP_Transferase"/>
</dbReference>
<dbReference type="AlphaFoldDB" id="A0AAN6XU43"/>
<evidence type="ECO:0000313" key="1">
    <source>
        <dbReference type="EMBL" id="KAK4206625.1"/>
    </source>
</evidence>
<feature type="non-terminal residue" evidence="1">
    <location>
        <position position="1"/>
    </location>
</feature>
<reference evidence="1" key="2">
    <citation type="submission" date="2023-05" db="EMBL/GenBank/DDBJ databases">
        <authorList>
            <consortium name="Lawrence Berkeley National Laboratory"/>
            <person name="Steindorff A."/>
            <person name="Hensen N."/>
            <person name="Bonometti L."/>
            <person name="Westerberg I."/>
            <person name="Brannstrom I.O."/>
            <person name="Guillou S."/>
            <person name="Cros-Aarteil S."/>
            <person name="Calhoun S."/>
            <person name="Haridas S."/>
            <person name="Kuo A."/>
            <person name="Mondo S."/>
            <person name="Pangilinan J."/>
            <person name="Riley R."/>
            <person name="Labutti K."/>
            <person name="Andreopoulos B."/>
            <person name="Lipzen A."/>
            <person name="Chen C."/>
            <person name="Yanf M."/>
            <person name="Daum C."/>
            <person name="Ng V."/>
            <person name="Clum A."/>
            <person name="Ohm R."/>
            <person name="Martin F."/>
            <person name="Silar P."/>
            <person name="Natvig D."/>
            <person name="Lalanne C."/>
            <person name="Gautier V."/>
            <person name="Ament-Velasquez S.L."/>
            <person name="Kruys A."/>
            <person name="Hutchinson M.I."/>
            <person name="Powell A.J."/>
            <person name="Barry K."/>
            <person name="Miller A.N."/>
            <person name="Grigoriev I.V."/>
            <person name="Debuchy R."/>
            <person name="Gladieux P."/>
            <person name="Thoren M.H."/>
            <person name="Johannesson H."/>
        </authorList>
    </citation>
    <scope>NUCLEOTIDE SEQUENCE</scope>
    <source>
        <strain evidence="1">PSN293</strain>
    </source>
</reference>
<reference evidence="1" key="1">
    <citation type="journal article" date="2023" name="Mol. Phylogenet. Evol.">
        <title>Genome-scale phylogeny and comparative genomics of the fungal order Sordariales.</title>
        <authorList>
            <person name="Hensen N."/>
            <person name="Bonometti L."/>
            <person name="Westerberg I."/>
            <person name="Brannstrom I.O."/>
            <person name="Guillou S."/>
            <person name="Cros-Aarteil S."/>
            <person name="Calhoun S."/>
            <person name="Haridas S."/>
            <person name="Kuo A."/>
            <person name="Mondo S."/>
            <person name="Pangilinan J."/>
            <person name="Riley R."/>
            <person name="LaButti K."/>
            <person name="Andreopoulos B."/>
            <person name="Lipzen A."/>
            <person name="Chen C."/>
            <person name="Yan M."/>
            <person name="Daum C."/>
            <person name="Ng V."/>
            <person name="Clum A."/>
            <person name="Steindorff A."/>
            <person name="Ohm R.A."/>
            <person name="Martin F."/>
            <person name="Silar P."/>
            <person name="Natvig D.O."/>
            <person name="Lalanne C."/>
            <person name="Gautier V."/>
            <person name="Ament-Velasquez S.L."/>
            <person name="Kruys A."/>
            <person name="Hutchinson M.I."/>
            <person name="Powell A.J."/>
            <person name="Barry K."/>
            <person name="Miller A.N."/>
            <person name="Grigoriev I.V."/>
            <person name="Debuchy R."/>
            <person name="Gladieux P."/>
            <person name="Hiltunen Thoren M."/>
            <person name="Johannesson H."/>
        </authorList>
    </citation>
    <scope>NUCLEOTIDE SEQUENCE</scope>
    <source>
        <strain evidence="1">PSN293</strain>
    </source>
</reference>
<dbReference type="EMBL" id="MU858375">
    <property type="protein sequence ID" value="KAK4206625.1"/>
    <property type="molecule type" value="Genomic_DNA"/>
</dbReference>